<feature type="transmembrane region" description="Helical" evidence="9">
    <location>
        <begin position="34"/>
        <end position="51"/>
    </location>
</feature>
<comment type="similarity">
    <text evidence="8">Belongs to the NhaC Na(+)/H(+) (TC 2.A.35) antiporter family.</text>
</comment>
<accession>A0ABV6LPM7</accession>
<dbReference type="Pfam" id="PF03553">
    <property type="entry name" value="Na_H_antiporter"/>
    <property type="match status" value="2"/>
</dbReference>
<keyword evidence="6 9" id="KW-1133">Transmembrane helix</keyword>
<keyword evidence="3" id="KW-0050">Antiport</keyword>
<evidence type="ECO:0000256" key="6">
    <source>
        <dbReference type="ARBA" id="ARBA00022989"/>
    </source>
</evidence>
<feature type="transmembrane region" description="Helical" evidence="9">
    <location>
        <begin position="105"/>
        <end position="124"/>
    </location>
</feature>
<evidence type="ECO:0000256" key="8">
    <source>
        <dbReference type="ARBA" id="ARBA00038435"/>
    </source>
</evidence>
<dbReference type="RefSeq" id="WP_377348269.1">
    <property type="nucleotide sequence ID" value="NZ_JBHLTP010000011.1"/>
</dbReference>
<evidence type="ECO:0000256" key="7">
    <source>
        <dbReference type="ARBA" id="ARBA00023136"/>
    </source>
</evidence>
<dbReference type="InterPro" id="IPR018461">
    <property type="entry name" value="Na/H_Antiport_NhaC-like_C"/>
</dbReference>
<evidence type="ECO:0000259" key="10">
    <source>
        <dbReference type="Pfam" id="PF03553"/>
    </source>
</evidence>
<dbReference type="PANTHER" id="PTHR33451">
    <property type="entry name" value="MALATE-2H(+)/NA(+)-LACTATE ANTIPORTER"/>
    <property type="match status" value="1"/>
</dbReference>
<reference evidence="11 12" key="1">
    <citation type="submission" date="2024-09" db="EMBL/GenBank/DDBJ databases">
        <authorList>
            <person name="Sun Q."/>
            <person name="Mori K."/>
        </authorList>
    </citation>
    <scope>NUCLEOTIDE SEQUENCE [LARGE SCALE GENOMIC DNA]</scope>
    <source>
        <strain evidence="11 12">NCAIM B.02529</strain>
    </source>
</reference>
<evidence type="ECO:0000313" key="12">
    <source>
        <dbReference type="Proteomes" id="UP001589836"/>
    </source>
</evidence>
<organism evidence="11 12">
    <name type="scientific">Pontibacillus salicampi</name>
    <dbReference type="NCBI Taxonomy" id="1449801"/>
    <lineage>
        <taxon>Bacteria</taxon>
        <taxon>Bacillati</taxon>
        <taxon>Bacillota</taxon>
        <taxon>Bacilli</taxon>
        <taxon>Bacillales</taxon>
        <taxon>Bacillaceae</taxon>
        <taxon>Pontibacillus</taxon>
    </lineage>
</organism>
<evidence type="ECO:0000256" key="9">
    <source>
        <dbReference type="SAM" id="Phobius"/>
    </source>
</evidence>
<evidence type="ECO:0000256" key="3">
    <source>
        <dbReference type="ARBA" id="ARBA00022449"/>
    </source>
</evidence>
<evidence type="ECO:0000256" key="2">
    <source>
        <dbReference type="ARBA" id="ARBA00022448"/>
    </source>
</evidence>
<feature type="transmembrane region" description="Helical" evidence="9">
    <location>
        <begin position="72"/>
        <end position="93"/>
    </location>
</feature>
<evidence type="ECO:0000256" key="4">
    <source>
        <dbReference type="ARBA" id="ARBA00022475"/>
    </source>
</evidence>
<name>A0ABV6LPM7_9BACI</name>
<feature type="transmembrane region" description="Helical" evidence="9">
    <location>
        <begin position="403"/>
        <end position="422"/>
    </location>
</feature>
<dbReference type="EMBL" id="JBHLTP010000011">
    <property type="protein sequence ID" value="MFC0524365.1"/>
    <property type="molecule type" value="Genomic_DNA"/>
</dbReference>
<keyword evidence="2" id="KW-0813">Transport</keyword>
<dbReference type="PANTHER" id="PTHR33451:SF5">
    <property type="entry name" value="NA+_H+ ANTIPORTER"/>
    <property type="match status" value="1"/>
</dbReference>
<keyword evidence="4" id="KW-1003">Cell membrane</keyword>
<dbReference type="Proteomes" id="UP001589836">
    <property type="component" value="Unassembled WGS sequence"/>
</dbReference>
<comment type="subcellular location">
    <subcellularLocation>
        <location evidence="1">Cell membrane</location>
        <topology evidence="1">Multi-pass membrane protein</topology>
    </subcellularLocation>
</comment>
<evidence type="ECO:0000313" key="11">
    <source>
        <dbReference type="EMBL" id="MFC0524365.1"/>
    </source>
</evidence>
<feature type="domain" description="Na+/H+ antiporter NhaC-like C-terminal" evidence="10">
    <location>
        <begin position="227"/>
        <end position="421"/>
    </location>
</feature>
<gene>
    <name evidence="11" type="ORF">ACFFGV_12390</name>
</gene>
<keyword evidence="12" id="KW-1185">Reference proteome</keyword>
<feature type="transmembrane region" description="Helical" evidence="9">
    <location>
        <begin position="282"/>
        <end position="301"/>
    </location>
</feature>
<comment type="caution">
    <text evidence="11">The sequence shown here is derived from an EMBL/GenBank/DDBJ whole genome shotgun (WGS) entry which is preliminary data.</text>
</comment>
<keyword evidence="7 9" id="KW-0472">Membrane</keyword>
<evidence type="ECO:0000256" key="1">
    <source>
        <dbReference type="ARBA" id="ARBA00004651"/>
    </source>
</evidence>
<keyword evidence="5 9" id="KW-0812">Transmembrane</keyword>
<feature type="transmembrane region" description="Helical" evidence="9">
    <location>
        <begin position="193"/>
        <end position="213"/>
    </location>
</feature>
<proteinExistence type="inferred from homology"/>
<feature type="domain" description="Na+/H+ antiporter NhaC-like C-terminal" evidence="10">
    <location>
        <begin position="14"/>
        <end position="210"/>
    </location>
</feature>
<sequence>MNTTKGNPLALLPFAVFLATFLLAGIVTGDFYKISMLIPAILAAVVALLLNRQETFSNKVEQFSKGAGHPDIMIMVLIFLLAGAFSSVASSIGAVDATVNFALTYLPQNMIIVGIFIIGCFISLSMGTSVGTISALAPIAVGISAETELSAAISVAAVVSGAMFGDNLSIISDTTIAAVRTQKTKMKDKFKTNFFIVLPAAIVTLVLLFFITLGNTSGVTAESFDWLKIVPYIGVLAGALAGLNVLAVLFAGILLAGFIGFLSSDYSVIMFMENITSGITGMAELILLTIIIGGIVAMIQYNGGIDYILNLLTRRVRTKKGAETSIAGLVATTNLATANNTIAIITTGQLAKKIADDFHIDPRKSSSILDIFSCTVQGLIPYGAQLLTAAQFGEISPLSILPYSFYPILIAIMGFVAIGTGFPRFKRPSVT</sequence>
<evidence type="ECO:0000256" key="5">
    <source>
        <dbReference type="ARBA" id="ARBA00022692"/>
    </source>
</evidence>
<feature type="transmembrane region" description="Helical" evidence="9">
    <location>
        <begin position="233"/>
        <end position="262"/>
    </location>
</feature>
<dbReference type="InterPro" id="IPR052180">
    <property type="entry name" value="NhaC_Na-H+_Antiporter"/>
</dbReference>
<protein>
    <submittedName>
        <fullName evidence="11">Na+/H+ antiporter NhaC family protein</fullName>
    </submittedName>
</protein>